<evidence type="ECO:0000256" key="1">
    <source>
        <dbReference type="SAM" id="MobiDB-lite"/>
    </source>
</evidence>
<evidence type="ECO:0000313" key="3">
    <source>
        <dbReference type="WBParaSite" id="nRc.2.0.1.t32525-RA"/>
    </source>
</evidence>
<reference evidence="3" key="1">
    <citation type="submission" date="2022-11" db="UniProtKB">
        <authorList>
            <consortium name="WormBaseParasite"/>
        </authorList>
    </citation>
    <scope>IDENTIFICATION</scope>
</reference>
<name>A0A915K2H8_ROMCU</name>
<protein>
    <submittedName>
        <fullName evidence="3">Uncharacterized protein</fullName>
    </submittedName>
</protein>
<feature type="region of interest" description="Disordered" evidence="1">
    <location>
        <begin position="98"/>
        <end position="120"/>
    </location>
</feature>
<dbReference type="Proteomes" id="UP000887565">
    <property type="component" value="Unplaced"/>
</dbReference>
<accession>A0A915K2H8</accession>
<organism evidence="2 3">
    <name type="scientific">Romanomermis culicivorax</name>
    <name type="common">Nematode worm</name>
    <dbReference type="NCBI Taxonomy" id="13658"/>
    <lineage>
        <taxon>Eukaryota</taxon>
        <taxon>Metazoa</taxon>
        <taxon>Ecdysozoa</taxon>
        <taxon>Nematoda</taxon>
        <taxon>Enoplea</taxon>
        <taxon>Dorylaimia</taxon>
        <taxon>Mermithida</taxon>
        <taxon>Mermithoidea</taxon>
        <taxon>Mermithidae</taxon>
        <taxon>Romanomermis</taxon>
    </lineage>
</organism>
<sequence>MAKRKAEQILADEFDESDEGEVDYNHISSDDDEYILPPLEEKDENSAKIRQIPSNYRATQGLEDSDAESEYSDIINLDENVLESGHFVGDDDEYILPPLDQNSEDLDAESGRLEGDDVNNSDEVEDEYLLGEKCKLSWKNMNNLGTYL</sequence>
<keyword evidence="2" id="KW-1185">Reference proteome</keyword>
<feature type="compositionally biased region" description="Acidic residues" evidence="1">
    <location>
        <begin position="10"/>
        <end position="22"/>
    </location>
</feature>
<feature type="region of interest" description="Disordered" evidence="1">
    <location>
        <begin position="1"/>
        <end position="67"/>
    </location>
</feature>
<dbReference type="AlphaFoldDB" id="A0A915K2H8"/>
<dbReference type="WBParaSite" id="nRc.2.0.1.t32525-RA">
    <property type="protein sequence ID" value="nRc.2.0.1.t32525-RA"/>
    <property type="gene ID" value="nRc.2.0.1.g32525"/>
</dbReference>
<evidence type="ECO:0000313" key="2">
    <source>
        <dbReference type="Proteomes" id="UP000887565"/>
    </source>
</evidence>
<proteinExistence type="predicted"/>